<evidence type="ECO:0000313" key="3">
    <source>
        <dbReference type="EMBL" id="KAF6002965.1"/>
    </source>
</evidence>
<gene>
    <name evidence="3" type="ORF">F1559_001612</name>
</gene>
<feature type="compositionally biased region" description="Polar residues" evidence="1">
    <location>
        <begin position="25"/>
        <end position="37"/>
    </location>
</feature>
<evidence type="ECO:0000256" key="2">
    <source>
        <dbReference type="SAM" id="Phobius"/>
    </source>
</evidence>
<sequence length="495" mass="54918">MVRTRRLRTSAARTTDSMPVAIGGETQSASQGDGSWSRATPLRYGHALGVDSLLAGSRYRTRSRARTEARLDPAFHPSGGYQMISGSPMGSDLWTEHERRNAAEGVRAEEVVTKERSQLQQLSATLPNRSRTELTDVSALLNGRRDIIGTSGSRRTGKTMFSDWTYCLTDTVIDDWIACNPAESSVNDIDTSAVAATASTEPINAQQAELDAGMEPRLTKFDAQRLLLEEKTETTSHQQVASIATDRWFDPMKADMVSFFTAIGSAVLQQVLDHGGGNTQELAAPEASRSHRASLSSWLTLWNHLCWTWAHLWLAMSHIIERVLLPLLGIFIGLMTPEEGGAKPPATTGGFAVAPSPQQVGLLVSVERSVSFCLDIAERVLKSLQRFLIGLDSRLERYVASQSLLYLFCSYHGVLLLFLIILVSVVGCFIVFITRIYAAWMTRLVVIVTGIWGALHLFELDTQFIRYASRFYGRCHEHGKRFRSSTRNLDGRRVY</sequence>
<feature type="transmembrane region" description="Helical" evidence="2">
    <location>
        <begin position="404"/>
        <end position="432"/>
    </location>
</feature>
<proteinExistence type="predicted"/>
<reference evidence="3 4" key="1">
    <citation type="journal article" date="2020" name="J. Phycol.">
        <title>Comparative genome analysis reveals Cyanidiococcus gen. nov., a new extremophilic red algal genus sister to Cyanidioschyzon (Cyanidioschyzonaceae, Rhodophyta).</title>
        <authorList>
            <person name="Liu S.-L."/>
            <person name="Chiang Y.-R."/>
            <person name="Yoon H.S."/>
            <person name="Fu H.-Y."/>
        </authorList>
    </citation>
    <scope>NUCLEOTIDE SEQUENCE [LARGE SCALE GENOMIC DNA]</scope>
    <source>
        <strain evidence="3 4">THAL066</strain>
    </source>
</reference>
<keyword evidence="2" id="KW-1133">Transmembrane helix</keyword>
<dbReference type="AlphaFoldDB" id="A0A7J7IIQ5"/>
<organism evidence="3 4">
    <name type="scientific">Cyanidiococcus yangmingshanensis</name>
    <dbReference type="NCBI Taxonomy" id="2690220"/>
    <lineage>
        <taxon>Eukaryota</taxon>
        <taxon>Rhodophyta</taxon>
        <taxon>Bangiophyceae</taxon>
        <taxon>Cyanidiales</taxon>
        <taxon>Cyanidiaceae</taxon>
        <taxon>Cyanidiococcus</taxon>
    </lineage>
</organism>
<keyword evidence="2" id="KW-0812">Transmembrane</keyword>
<evidence type="ECO:0000256" key="1">
    <source>
        <dbReference type="SAM" id="MobiDB-lite"/>
    </source>
</evidence>
<accession>A0A7J7IIQ5</accession>
<comment type="caution">
    <text evidence="3">The sequence shown here is derived from an EMBL/GenBank/DDBJ whole genome shotgun (WGS) entry which is preliminary data.</text>
</comment>
<feature type="region of interest" description="Disordered" evidence="1">
    <location>
        <begin position="1"/>
        <end position="37"/>
    </location>
</feature>
<protein>
    <submittedName>
        <fullName evidence="3">Uncharacterized protein</fullName>
    </submittedName>
</protein>
<keyword evidence="2" id="KW-0472">Membrane</keyword>
<dbReference type="Proteomes" id="UP000530660">
    <property type="component" value="Unassembled WGS sequence"/>
</dbReference>
<dbReference type="EMBL" id="VWRR01000008">
    <property type="protein sequence ID" value="KAF6002965.1"/>
    <property type="molecule type" value="Genomic_DNA"/>
</dbReference>
<name>A0A7J7IIQ5_9RHOD</name>
<keyword evidence="4" id="KW-1185">Reference proteome</keyword>
<feature type="transmembrane region" description="Helical" evidence="2">
    <location>
        <begin position="438"/>
        <end position="458"/>
    </location>
</feature>
<evidence type="ECO:0000313" key="4">
    <source>
        <dbReference type="Proteomes" id="UP000530660"/>
    </source>
</evidence>